<name>A0A2N6D1A2_9GAMM</name>
<dbReference type="AlphaFoldDB" id="A0A2N6D1A2"/>
<dbReference type="EMBL" id="PKUN01000001">
    <property type="protein sequence ID" value="PLX63476.1"/>
    <property type="molecule type" value="Genomic_DNA"/>
</dbReference>
<dbReference type="RefSeq" id="WP_273437257.1">
    <property type="nucleotide sequence ID" value="NZ_PKUN01000001.1"/>
</dbReference>
<protein>
    <submittedName>
        <fullName evidence="2">Uncharacterized protein</fullName>
    </submittedName>
</protein>
<organism evidence="2 3">
    <name type="scientific">Sedimenticola selenatireducens</name>
    <dbReference type="NCBI Taxonomy" id="191960"/>
    <lineage>
        <taxon>Bacteria</taxon>
        <taxon>Pseudomonadati</taxon>
        <taxon>Pseudomonadota</taxon>
        <taxon>Gammaproteobacteria</taxon>
        <taxon>Chromatiales</taxon>
        <taxon>Sedimenticolaceae</taxon>
        <taxon>Sedimenticola</taxon>
    </lineage>
</organism>
<sequence>MDINRFHCPGCGQRVESWVARRPEFHCPGCAQRFHSNYRRSLKRSALFGLLFWIGGTALGCLLIDPWQVVFVFAI</sequence>
<proteinExistence type="predicted"/>
<dbReference type="STRING" id="1111735.GCA_000428045_03277"/>
<keyword evidence="1" id="KW-1133">Transmembrane helix</keyword>
<reference evidence="2 3" key="1">
    <citation type="submission" date="2017-11" db="EMBL/GenBank/DDBJ databases">
        <title>Genome-resolved metagenomics identifies genetic mobility, metabolic interactions, and unexpected diversity in perchlorate-reducing communities.</title>
        <authorList>
            <person name="Barnum T.P."/>
            <person name="Figueroa I.A."/>
            <person name="Carlstrom C.I."/>
            <person name="Lucas L.N."/>
            <person name="Engelbrektson A.L."/>
            <person name="Coates J.D."/>
        </authorList>
    </citation>
    <scope>NUCLEOTIDE SEQUENCE [LARGE SCALE GENOMIC DNA]</scope>
    <source>
        <strain evidence="2">BM301</strain>
    </source>
</reference>
<accession>A0A2N6D1A2</accession>
<evidence type="ECO:0000256" key="1">
    <source>
        <dbReference type="SAM" id="Phobius"/>
    </source>
</evidence>
<feature type="transmembrane region" description="Helical" evidence="1">
    <location>
        <begin position="46"/>
        <end position="67"/>
    </location>
</feature>
<gene>
    <name evidence="2" type="ORF">C0630_00800</name>
</gene>
<keyword evidence="1" id="KW-0472">Membrane</keyword>
<dbReference type="Proteomes" id="UP000235015">
    <property type="component" value="Unassembled WGS sequence"/>
</dbReference>
<evidence type="ECO:0000313" key="2">
    <source>
        <dbReference type="EMBL" id="PLX63476.1"/>
    </source>
</evidence>
<evidence type="ECO:0000313" key="3">
    <source>
        <dbReference type="Proteomes" id="UP000235015"/>
    </source>
</evidence>
<keyword evidence="1" id="KW-0812">Transmembrane</keyword>
<comment type="caution">
    <text evidence="2">The sequence shown here is derived from an EMBL/GenBank/DDBJ whole genome shotgun (WGS) entry which is preliminary data.</text>
</comment>